<evidence type="ECO:0000256" key="4">
    <source>
        <dbReference type="ARBA" id="ARBA00022679"/>
    </source>
</evidence>
<dbReference type="InterPro" id="IPR029016">
    <property type="entry name" value="GAF-like_dom_sf"/>
</dbReference>
<dbReference type="eggNOG" id="COG1716">
    <property type="taxonomic scope" value="Bacteria"/>
</dbReference>
<dbReference type="InterPro" id="IPR036890">
    <property type="entry name" value="HATPase_C_sf"/>
</dbReference>
<evidence type="ECO:0000259" key="11">
    <source>
        <dbReference type="PROSITE" id="PS50109"/>
    </source>
</evidence>
<dbReference type="SMART" id="SM00065">
    <property type="entry name" value="GAF"/>
    <property type="match status" value="1"/>
</dbReference>
<dbReference type="SUPFAM" id="SSF55874">
    <property type="entry name" value="ATPase domain of HSP90 chaperone/DNA topoisomerase II/histidine kinase"/>
    <property type="match status" value="1"/>
</dbReference>
<dbReference type="PANTHER" id="PTHR43065:SF10">
    <property type="entry name" value="PEROXIDE STRESS-ACTIVATED HISTIDINE KINASE MAK3"/>
    <property type="match status" value="1"/>
</dbReference>
<dbReference type="SUPFAM" id="SSF55781">
    <property type="entry name" value="GAF domain-like"/>
    <property type="match status" value="1"/>
</dbReference>
<keyword evidence="5" id="KW-0547">Nucleotide-binding</keyword>
<keyword evidence="6 12" id="KW-0418">Kinase</keyword>
<dbReference type="Pfam" id="PF01590">
    <property type="entry name" value="GAF"/>
    <property type="match status" value="1"/>
</dbReference>
<dbReference type="InterPro" id="IPR036097">
    <property type="entry name" value="HisK_dim/P_sf"/>
</dbReference>
<evidence type="ECO:0000256" key="2">
    <source>
        <dbReference type="ARBA" id="ARBA00012438"/>
    </source>
</evidence>
<dbReference type="AlphaFoldDB" id="E8R2A1"/>
<dbReference type="HOGENOM" id="CLU_033713_0_0_0"/>
<dbReference type="SMART" id="SM00240">
    <property type="entry name" value="FHA"/>
    <property type="match status" value="1"/>
</dbReference>
<evidence type="ECO:0000256" key="6">
    <source>
        <dbReference type="ARBA" id="ARBA00022777"/>
    </source>
</evidence>
<dbReference type="Gene3D" id="2.60.200.20">
    <property type="match status" value="1"/>
</dbReference>
<sequence length="606" mass="65509">MASLFVIQGPDQGRRYELGDQRSEILGRDATASLRLHDQEVSRRHAEVRVGAQGGHEVVDLNSANGTFVNGEPVKRAILKPGDHLRIGQSVLLYGDSRPRSTSASCATASVPARVEMPRHSPASERSEIVRAVSVAPSPVEGSRVVRQAEERLRSNLASASLATIYQTTAAVGQTLDLDALLPQILDLAFEATGADRGAVLLGDSIDRLEIKAARVRRGNESEADASGEATWQISRTIPAHVLSRGEAVLSLNAPADERFDCAASIDRFGIVEVLCVPLQGRHSRLGVLYVDVRSHLGAVVTPDGEPSAAPAPIRTRTRFTDDHLTLLAAIGYQAGLAIENTAFHEAKLRAERLAAVGQTIALISHDVKNILQGMNSGSHLVQLGLKSGDLDLIRKGWRVVEKNQGKISNLVLDMLSYSKERRLILELDDLNALVNDVADTLLLRAEEQGITLEVRTQPNLPLLPLDSDALSRALLNLVGNALDAVEEVESPRVVLSTHYDPHTAIARIVVEDNGKGIPESERDTIFEWFASSKGTRGTGLGLPVALKIVREHGGTLTVESQVGVGTRFIVELPIRRGLDEPETEPYSSEPEEADDCSRDHGHHGR</sequence>
<dbReference type="Proteomes" id="UP000008631">
    <property type="component" value="Chromosome"/>
</dbReference>
<dbReference type="GO" id="GO:0005524">
    <property type="term" value="F:ATP binding"/>
    <property type="evidence" value="ECO:0007669"/>
    <property type="project" value="UniProtKB-KW"/>
</dbReference>
<dbReference type="PROSITE" id="PS50006">
    <property type="entry name" value="FHA_DOMAIN"/>
    <property type="match status" value="1"/>
</dbReference>
<dbReference type="CDD" id="cd00060">
    <property type="entry name" value="FHA"/>
    <property type="match status" value="1"/>
</dbReference>
<reference evidence="12 13" key="2">
    <citation type="journal article" date="2011" name="Stand. Genomic Sci.">
        <title>Complete genome sequence of Isosphaera pallida type strain (IS1B).</title>
        <authorList>
            <consortium name="US DOE Joint Genome Institute (JGI-PGF)"/>
            <person name="Goker M."/>
            <person name="Cleland D."/>
            <person name="Saunders E."/>
            <person name="Lapidus A."/>
            <person name="Nolan M."/>
            <person name="Lucas S."/>
            <person name="Hammon N."/>
            <person name="Deshpande S."/>
            <person name="Cheng J.F."/>
            <person name="Tapia R."/>
            <person name="Han C."/>
            <person name="Goodwin L."/>
            <person name="Pitluck S."/>
            <person name="Liolios K."/>
            <person name="Pagani I."/>
            <person name="Ivanova N."/>
            <person name="Mavromatis K."/>
            <person name="Pati A."/>
            <person name="Chen A."/>
            <person name="Palaniappan K."/>
            <person name="Land M."/>
            <person name="Hauser L."/>
            <person name="Chang Y.J."/>
            <person name="Jeffries C.D."/>
            <person name="Detter J.C."/>
            <person name="Beck B."/>
            <person name="Woyke T."/>
            <person name="Bristow J."/>
            <person name="Eisen J.A."/>
            <person name="Markowitz V."/>
            <person name="Hugenholtz P."/>
            <person name="Kyrpides N.C."/>
            <person name="Klenk H.P."/>
        </authorList>
    </citation>
    <scope>NUCLEOTIDE SEQUENCE [LARGE SCALE GENOMIC DNA]</scope>
    <source>
        <strain evidence="13">ATCC 43644 / DSM 9630 / IS1B</strain>
    </source>
</reference>
<protein>
    <recommendedName>
        <fullName evidence="2">histidine kinase</fullName>
        <ecNumber evidence="2">2.7.13.3</ecNumber>
    </recommendedName>
</protein>
<dbReference type="PRINTS" id="PR00344">
    <property type="entry name" value="BCTRLSENSOR"/>
</dbReference>
<dbReference type="eggNOG" id="COG2205">
    <property type="taxonomic scope" value="Bacteria"/>
</dbReference>
<dbReference type="SUPFAM" id="SSF47384">
    <property type="entry name" value="Homodimeric domain of signal transducing histidine kinase"/>
    <property type="match status" value="1"/>
</dbReference>
<dbReference type="PANTHER" id="PTHR43065">
    <property type="entry name" value="SENSOR HISTIDINE KINASE"/>
    <property type="match status" value="1"/>
</dbReference>
<evidence type="ECO:0000313" key="13">
    <source>
        <dbReference type="Proteomes" id="UP000008631"/>
    </source>
</evidence>
<dbReference type="STRING" id="575540.Isop_2966"/>
<evidence type="ECO:0000256" key="5">
    <source>
        <dbReference type="ARBA" id="ARBA00022741"/>
    </source>
</evidence>
<dbReference type="KEGG" id="ipa:Isop_2966"/>
<evidence type="ECO:0000256" key="1">
    <source>
        <dbReference type="ARBA" id="ARBA00000085"/>
    </source>
</evidence>
<dbReference type="InterPro" id="IPR005467">
    <property type="entry name" value="His_kinase_dom"/>
</dbReference>
<dbReference type="Gene3D" id="3.30.565.10">
    <property type="entry name" value="Histidine kinase-like ATPase, C-terminal domain"/>
    <property type="match status" value="1"/>
</dbReference>
<dbReference type="InterPro" id="IPR000253">
    <property type="entry name" value="FHA_dom"/>
</dbReference>
<gene>
    <name evidence="12" type="ordered locus">Isop_2966</name>
</gene>
<proteinExistence type="predicted"/>
<dbReference type="InterPro" id="IPR008984">
    <property type="entry name" value="SMAD_FHA_dom_sf"/>
</dbReference>
<evidence type="ECO:0000256" key="7">
    <source>
        <dbReference type="ARBA" id="ARBA00022840"/>
    </source>
</evidence>
<reference key="1">
    <citation type="submission" date="2010-11" db="EMBL/GenBank/DDBJ databases">
        <title>The complete sequence of chromosome of Isophaera pallida ATCC 43644.</title>
        <authorList>
            <consortium name="US DOE Joint Genome Institute (JGI-PGF)"/>
            <person name="Lucas S."/>
            <person name="Copeland A."/>
            <person name="Lapidus A."/>
            <person name="Bruce D."/>
            <person name="Goodwin L."/>
            <person name="Pitluck S."/>
            <person name="Kyrpides N."/>
            <person name="Mavromatis K."/>
            <person name="Pagani I."/>
            <person name="Ivanova N."/>
            <person name="Saunders E."/>
            <person name="Brettin T."/>
            <person name="Detter J.C."/>
            <person name="Han C."/>
            <person name="Tapia R."/>
            <person name="Land M."/>
            <person name="Hauser L."/>
            <person name="Markowitz V."/>
            <person name="Cheng J.-F."/>
            <person name="Hugenholtz P."/>
            <person name="Woyke T."/>
            <person name="Wu D."/>
            <person name="Eisen J.A."/>
        </authorList>
    </citation>
    <scope>NUCLEOTIDE SEQUENCE</scope>
    <source>
        <strain>ATCC 43644</strain>
    </source>
</reference>
<evidence type="ECO:0000256" key="3">
    <source>
        <dbReference type="ARBA" id="ARBA00022553"/>
    </source>
</evidence>
<keyword evidence="4" id="KW-0808">Transferase</keyword>
<dbReference type="Pfam" id="PF00498">
    <property type="entry name" value="FHA"/>
    <property type="match status" value="1"/>
</dbReference>
<dbReference type="Gene3D" id="3.30.450.40">
    <property type="match status" value="1"/>
</dbReference>
<evidence type="ECO:0000313" key="12">
    <source>
        <dbReference type="EMBL" id="ADV63531.1"/>
    </source>
</evidence>
<keyword evidence="3" id="KW-0597">Phosphoprotein</keyword>
<keyword evidence="13" id="KW-1185">Reference proteome</keyword>
<comment type="catalytic activity">
    <reaction evidence="1">
        <text>ATP + protein L-histidine = ADP + protein N-phospho-L-histidine.</text>
        <dbReference type="EC" id="2.7.13.3"/>
    </reaction>
</comment>
<evidence type="ECO:0000256" key="8">
    <source>
        <dbReference type="ARBA" id="ARBA00023012"/>
    </source>
</evidence>
<dbReference type="Gene3D" id="1.10.287.130">
    <property type="match status" value="1"/>
</dbReference>
<evidence type="ECO:0000259" key="10">
    <source>
        <dbReference type="PROSITE" id="PS50006"/>
    </source>
</evidence>
<dbReference type="InterPro" id="IPR003594">
    <property type="entry name" value="HATPase_dom"/>
</dbReference>
<dbReference type="InParanoid" id="E8R2A1"/>
<dbReference type="SUPFAM" id="SSF49879">
    <property type="entry name" value="SMAD/FHA domain"/>
    <property type="match status" value="1"/>
</dbReference>
<dbReference type="PROSITE" id="PS50109">
    <property type="entry name" value="HIS_KIN"/>
    <property type="match status" value="1"/>
</dbReference>
<dbReference type="GO" id="GO:0000155">
    <property type="term" value="F:phosphorelay sensor kinase activity"/>
    <property type="evidence" value="ECO:0007669"/>
    <property type="project" value="InterPro"/>
</dbReference>
<feature type="domain" description="Histidine kinase" evidence="11">
    <location>
        <begin position="363"/>
        <end position="577"/>
    </location>
</feature>
<dbReference type="EC" id="2.7.13.3" evidence="2"/>
<dbReference type="InterPro" id="IPR003018">
    <property type="entry name" value="GAF"/>
</dbReference>
<dbReference type="InterPro" id="IPR004358">
    <property type="entry name" value="Sig_transdc_His_kin-like_C"/>
</dbReference>
<name>E8R2A1_ISOPI</name>
<feature type="region of interest" description="Disordered" evidence="9">
    <location>
        <begin position="580"/>
        <end position="606"/>
    </location>
</feature>
<feature type="domain" description="FHA" evidence="10">
    <location>
        <begin position="24"/>
        <end position="74"/>
    </location>
</feature>
<keyword evidence="8" id="KW-0902">Two-component regulatory system</keyword>
<evidence type="ECO:0000256" key="9">
    <source>
        <dbReference type="SAM" id="MobiDB-lite"/>
    </source>
</evidence>
<keyword evidence="7" id="KW-0067">ATP-binding</keyword>
<accession>E8R2A1</accession>
<dbReference type="EMBL" id="CP002353">
    <property type="protein sequence ID" value="ADV63531.1"/>
    <property type="molecule type" value="Genomic_DNA"/>
</dbReference>
<dbReference type="SMART" id="SM00387">
    <property type="entry name" value="HATPase_c"/>
    <property type="match status" value="1"/>
</dbReference>
<dbReference type="RefSeq" id="WP_013565819.1">
    <property type="nucleotide sequence ID" value="NC_014962.1"/>
</dbReference>
<organism evidence="12 13">
    <name type="scientific">Isosphaera pallida (strain ATCC 43644 / DSM 9630 / IS1B)</name>
    <dbReference type="NCBI Taxonomy" id="575540"/>
    <lineage>
        <taxon>Bacteria</taxon>
        <taxon>Pseudomonadati</taxon>
        <taxon>Planctomycetota</taxon>
        <taxon>Planctomycetia</taxon>
        <taxon>Isosphaerales</taxon>
        <taxon>Isosphaeraceae</taxon>
        <taxon>Isosphaera</taxon>
    </lineage>
</organism>
<dbReference type="CDD" id="cd00075">
    <property type="entry name" value="HATPase"/>
    <property type="match status" value="1"/>
</dbReference>
<dbReference type="Pfam" id="PF02518">
    <property type="entry name" value="HATPase_c"/>
    <property type="match status" value="1"/>
</dbReference>